<dbReference type="SMART" id="SM00641">
    <property type="entry name" value="Glyco_25"/>
    <property type="match status" value="1"/>
</dbReference>
<dbReference type="Gene3D" id="3.20.20.80">
    <property type="entry name" value="Glycosidases"/>
    <property type="match status" value="1"/>
</dbReference>
<dbReference type="Pfam" id="PF01183">
    <property type="entry name" value="Glyco_hydro_25"/>
    <property type="match status" value="1"/>
</dbReference>
<keyword evidence="2" id="KW-0378">Hydrolase</keyword>
<dbReference type="GO" id="GO:0016052">
    <property type="term" value="P:carbohydrate catabolic process"/>
    <property type="evidence" value="ECO:0007669"/>
    <property type="project" value="TreeGrafter"/>
</dbReference>
<evidence type="ECO:0000256" key="2">
    <source>
        <dbReference type="ARBA" id="ARBA00022801"/>
    </source>
</evidence>
<dbReference type="PROSITE" id="PS51904">
    <property type="entry name" value="GLYCOSYL_HYDROL_F25_2"/>
    <property type="match status" value="1"/>
</dbReference>
<dbReference type="Proteomes" id="UP000190135">
    <property type="component" value="Unassembled WGS sequence"/>
</dbReference>
<keyword evidence="5" id="KW-1185">Reference proteome</keyword>
<proteinExistence type="inferred from homology"/>
<reference evidence="4 5" key="1">
    <citation type="submission" date="2017-02" db="EMBL/GenBank/DDBJ databases">
        <authorList>
            <person name="Peterson S.W."/>
        </authorList>
    </citation>
    <scope>NUCLEOTIDE SEQUENCE [LARGE SCALE GENOMIC DNA]</scope>
    <source>
        <strain evidence="4 5">USBA 369</strain>
    </source>
</reference>
<dbReference type="PANTHER" id="PTHR34135">
    <property type="entry name" value="LYSOZYME"/>
    <property type="match status" value="1"/>
</dbReference>
<comment type="similarity">
    <text evidence="1">Belongs to the glycosyl hydrolase 25 family.</text>
</comment>
<sequence length="277" mass="31461">MTIERFPKQGTRHRGMRSRNFLRKTSAMAAVVIAAFAAGCTSTSMDARNLGLTEFHSASVYDYPVHGIDVAKYQGPIDWDRAKKAGIAFAYLKATEGGDRVDDRFAENWAAAGRAGVARGAYHFFYFCRPGKEQADWFIRNVPRDPDALPPVLDVEWTPDSPTCTRRPPRDELVREMKDFLDTVERHYGVRPIIYVPIDVHRERLVGAFPGHEFWLRAVKDFPANVYEERDFRFWQWTGTGTVPGIGGEVDRNVFAGSKSDWAKWRAATRARARGWG</sequence>
<dbReference type="SUPFAM" id="SSF51445">
    <property type="entry name" value="(Trans)glycosidases"/>
    <property type="match status" value="1"/>
</dbReference>
<dbReference type="AlphaFoldDB" id="A0A1T4MAR6"/>
<dbReference type="STRING" id="1365950.SAMN05428963_10242"/>
<dbReference type="InterPro" id="IPR017853">
    <property type="entry name" value="GH"/>
</dbReference>
<protein>
    <submittedName>
        <fullName evidence="4">Lysozyme</fullName>
    </submittedName>
</protein>
<accession>A0A1T4MAR6</accession>
<keyword evidence="3" id="KW-0326">Glycosidase</keyword>
<dbReference type="CDD" id="cd06413">
    <property type="entry name" value="GH25_muramidase_1"/>
    <property type="match status" value="1"/>
</dbReference>
<organism evidence="4 5">
    <name type="scientific">Consotaella salsifontis</name>
    <dbReference type="NCBI Taxonomy" id="1365950"/>
    <lineage>
        <taxon>Bacteria</taxon>
        <taxon>Pseudomonadati</taxon>
        <taxon>Pseudomonadota</taxon>
        <taxon>Alphaproteobacteria</taxon>
        <taxon>Hyphomicrobiales</taxon>
        <taxon>Aurantimonadaceae</taxon>
        <taxon>Consotaella</taxon>
    </lineage>
</organism>
<dbReference type="EMBL" id="FUXL01000002">
    <property type="protein sequence ID" value="SJZ63946.1"/>
    <property type="molecule type" value="Genomic_DNA"/>
</dbReference>
<dbReference type="GO" id="GO:0016998">
    <property type="term" value="P:cell wall macromolecule catabolic process"/>
    <property type="evidence" value="ECO:0007669"/>
    <property type="project" value="InterPro"/>
</dbReference>
<dbReference type="InterPro" id="IPR018077">
    <property type="entry name" value="Glyco_hydro_fam25_subgr"/>
</dbReference>
<evidence type="ECO:0000256" key="3">
    <source>
        <dbReference type="ARBA" id="ARBA00023295"/>
    </source>
</evidence>
<dbReference type="PANTHER" id="PTHR34135:SF2">
    <property type="entry name" value="LYSOZYME"/>
    <property type="match status" value="1"/>
</dbReference>
<dbReference type="GO" id="GO:0009253">
    <property type="term" value="P:peptidoglycan catabolic process"/>
    <property type="evidence" value="ECO:0007669"/>
    <property type="project" value="InterPro"/>
</dbReference>
<evidence type="ECO:0000313" key="4">
    <source>
        <dbReference type="EMBL" id="SJZ63946.1"/>
    </source>
</evidence>
<dbReference type="GO" id="GO:0003796">
    <property type="term" value="F:lysozyme activity"/>
    <property type="evidence" value="ECO:0007669"/>
    <property type="project" value="InterPro"/>
</dbReference>
<evidence type="ECO:0000256" key="1">
    <source>
        <dbReference type="ARBA" id="ARBA00010646"/>
    </source>
</evidence>
<evidence type="ECO:0000313" key="5">
    <source>
        <dbReference type="Proteomes" id="UP000190135"/>
    </source>
</evidence>
<dbReference type="InterPro" id="IPR002053">
    <property type="entry name" value="Glyco_hydro_25"/>
</dbReference>
<gene>
    <name evidence="4" type="ORF">SAMN05428963_10242</name>
</gene>
<name>A0A1T4MAR6_9HYPH</name>